<keyword evidence="5 10" id="KW-0813">Transport</keyword>
<comment type="subunit">
    <text evidence="3 10">Monomer.</text>
</comment>
<sequence precursor="true">MRFSGLRVGALGRGASMIVLLATAALAQAADGVAQLRSFVAEVRSAEGEFEQVVSARSGRRPQQAAGSFAYARPGKFHWEYVQPYRQVLVGDGSALWTWDPDLNQVTVRAIGDALGATPAAILFGSGELDDSFELGDGGVHDGVAWVDARPLRSDSGFEALRIGMADGQLREMEMRDNFGQTTSIRFTRLRTNPVLADDRFRFSVPAGADLIGEAPAEAAGRQGAAPR</sequence>
<reference evidence="12" key="1">
    <citation type="journal article" date="2019" name="Int. J. Syst. Evol. Microbiol.">
        <title>The Global Catalogue of Microorganisms (GCM) 10K type strain sequencing project: providing services to taxonomists for standard genome sequencing and annotation.</title>
        <authorList>
            <consortium name="The Broad Institute Genomics Platform"/>
            <consortium name="The Broad Institute Genome Sequencing Center for Infectious Disease"/>
            <person name="Wu L."/>
            <person name="Ma J."/>
        </authorList>
    </citation>
    <scope>NUCLEOTIDE SEQUENCE [LARGE SCALE GENOMIC DNA]</scope>
    <source>
        <strain evidence="12">CCUG 48884</strain>
    </source>
</reference>
<dbReference type="Proteomes" id="UP001597158">
    <property type="component" value="Unassembled WGS sequence"/>
</dbReference>
<dbReference type="SUPFAM" id="SSF89392">
    <property type="entry name" value="Prokaryotic lipoproteins and lipoprotein localization factors"/>
    <property type="match status" value="1"/>
</dbReference>
<accession>A0ABW3WHU3</accession>
<dbReference type="EMBL" id="JBHTMC010000026">
    <property type="protein sequence ID" value="MFD1264823.1"/>
    <property type="molecule type" value="Genomic_DNA"/>
</dbReference>
<dbReference type="HAMAP" id="MF_00240">
    <property type="entry name" value="LolA"/>
    <property type="match status" value="1"/>
</dbReference>
<evidence type="ECO:0000256" key="4">
    <source>
        <dbReference type="ARBA" id="ARBA00014035"/>
    </source>
</evidence>
<feature type="chain" id="PRO_5044928411" description="Outer-membrane lipoprotein carrier protein" evidence="10">
    <location>
        <begin position="30"/>
        <end position="228"/>
    </location>
</feature>
<keyword evidence="6 10" id="KW-0732">Signal</keyword>
<keyword evidence="9 10" id="KW-0143">Chaperone</keyword>
<protein>
    <recommendedName>
        <fullName evidence="4 10">Outer-membrane lipoprotein carrier protein</fullName>
    </recommendedName>
</protein>
<dbReference type="PANTHER" id="PTHR35869:SF1">
    <property type="entry name" value="OUTER-MEMBRANE LIPOPROTEIN CARRIER PROTEIN"/>
    <property type="match status" value="1"/>
</dbReference>
<dbReference type="Gene3D" id="2.50.20.10">
    <property type="entry name" value="Lipoprotein localisation LolA/LolB/LppX"/>
    <property type="match status" value="1"/>
</dbReference>
<evidence type="ECO:0000313" key="11">
    <source>
        <dbReference type="EMBL" id="MFD1264823.1"/>
    </source>
</evidence>
<dbReference type="PANTHER" id="PTHR35869">
    <property type="entry name" value="OUTER-MEMBRANE LIPOPROTEIN CARRIER PROTEIN"/>
    <property type="match status" value="1"/>
</dbReference>
<feature type="signal peptide" evidence="10">
    <location>
        <begin position="1"/>
        <end position="29"/>
    </location>
</feature>
<evidence type="ECO:0000256" key="5">
    <source>
        <dbReference type="ARBA" id="ARBA00022448"/>
    </source>
</evidence>
<evidence type="ECO:0000256" key="3">
    <source>
        <dbReference type="ARBA" id="ARBA00011245"/>
    </source>
</evidence>
<name>A0ABW3WHU3_9RHOO</name>
<dbReference type="Pfam" id="PF03548">
    <property type="entry name" value="LolA"/>
    <property type="match status" value="1"/>
</dbReference>
<comment type="function">
    <text evidence="10">Participates in the translocation of lipoproteins from the inner membrane to the outer membrane. Only forms a complex with a lipoprotein if the residue after the N-terminal Cys is not an aspartate (The Asp acts as a targeting signal to indicate that the lipoprotein should stay in the inner membrane).</text>
</comment>
<keyword evidence="8 10" id="KW-0653">Protein transport</keyword>
<gene>
    <name evidence="10 11" type="primary">lolA</name>
    <name evidence="11" type="ORF">ACFQ4M_14685</name>
</gene>
<evidence type="ECO:0000256" key="8">
    <source>
        <dbReference type="ARBA" id="ARBA00022927"/>
    </source>
</evidence>
<keyword evidence="11" id="KW-0449">Lipoprotein</keyword>
<dbReference type="NCBIfam" id="TIGR00547">
    <property type="entry name" value="lolA"/>
    <property type="match status" value="1"/>
</dbReference>
<dbReference type="RefSeq" id="WP_277831953.1">
    <property type="nucleotide sequence ID" value="NZ_JARQZE010000004.1"/>
</dbReference>
<evidence type="ECO:0000256" key="1">
    <source>
        <dbReference type="ARBA" id="ARBA00004418"/>
    </source>
</evidence>
<dbReference type="InterPro" id="IPR018323">
    <property type="entry name" value="OM_lipoprot_carrier_LolA_Pbac"/>
</dbReference>
<evidence type="ECO:0000256" key="9">
    <source>
        <dbReference type="ARBA" id="ARBA00023186"/>
    </source>
</evidence>
<keyword evidence="7 10" id="KW-0574">Periplasm</keyword>
<comment type="similarity">
    <text evidence="2 10">Belongs to the LolA family.</text>
</comment>
<dbReference type="InterPro" id="IPR029046">
    <property type="entry name" value="LolA/LolB/LppX"/>
</dbReference>
<evidence type="ECO:0000256" key="2">
    <source>
        <dbReference type="ARBA" id="ARBA00007615"/>
    </source>
</evidence>
<evidence type="ECO:0000256" key="6">
    <source>
        <dbReference type="ARBA" id="ARBA00022729"/>
    </source>
</evidence>
<evidence type="ECO:0000256" key="7">
    <source>
        <dbReference type="ARBA" id="ARBA00022764"/>
    </source>
</evidence>
<keyword evidence="12" id="KW-1185">Reference proteome</keyword>
<dbReference type="CDD" id="cd16325">
    <property type="entry name" value="LolA"/>
    <property type="match status" value="1"/>
</dbReference>
<organism evidence="11 12">
    <name type="scientific">Thauera mechernichensis</name>
    <dbReference type="NCBI Taxonomy" id="82788"/>
    <lineage>
        <taxon>Bacteria</taxon>
        <taxon>Pseudomonadati</taxon>
        <taxon>Pseudomonadota</taxon>
        <taxon>Betaproteobacteria</taxon>
        <taxon>Rhodocyclales</taxon>
        <taxon>Zoogloeaceae</taxon>
        <taxon>Thauera</taxon>
    </lineage>
</organism>
<comment type="subcellular location">
    <subcellularLocation>
        <location evidence="1 10">Periplasm</location>
    </subcellularLocation>
</comment>
<evidence type="ECO:0000313" key="12">
    <source>
        <dbReference type="Proteomes" id="UP001597158"/>
    </source>
</evidence>
<dbReference type="InterPro" id="IPR004564">
    <property type="entry name" value="OM_lipoprot_carrier_LolA-like"/>
</dbReference>
<evidence type="ECO:0000256" key="10">
    <source>
        <dbReference type="HAMAP-Rule" id="MF_00240"/>
    </source>
</evidence>
<proteinExistence type="inferred from homology"/>
<comment type="caution">
    <text evidence="11">The sequence shown here is derived from an EMBL/GenBank/DDBJ whole genome shotgun (WGS) entry which is preliminary data.</text>
</comment>